<evidence type="ECO:0000313" key="1">
    <source>
        <dbReference type="EMBL" id="MBO1329260.1"/>
    </source>
</evidence>
<dbReference type="RefSeq" id="WP_207855120.1">
    <property type="nucleotide sequence ID" value="NZ_JAFVMG010000016.1"/>
</dbReference>
<evidence type="ECO:0000313" key="2">
    <source>
        <dbReference type="Proteomes" id="UP000664399"/>
    </source>
</evidence>
<reference evidence="1 2" key="1">
    <citation type="submission" date="2021-03" db="EMBL/GenBank/DDBJ databases">
        <title>The complete genome sequence of Acetobacter suratthaniensis TBRC 1719.</title>
        <authorList>
            <person name="Charoenyingcharoen P."/>
            <person name="Yukphan P."/>
        </authorList>
    </citation>
    <scope>NUCLEOTIDE SEQUENCE [LARGE SCALE GENOMIC DNA]</scope>
    <source>
        <strain evidence="1 2">TBRC 1719</strain>
    </source>
</reference>
<name>A0ABS3LPF1_9PROT</name>
<organism evidence="1 2">
    <name type="scientific">Acetobacter suratthaniensis</name>
    <dbReference type="NCBI Taxonomy" id="1502841"/>
    <lineage>
        <taxon>Bacteria</taxon>
        <taxon>Pseudomonadati</taxon>
        <taxon>Pseudomonadota</taxon>
        <taxon>Alphaproteobacteria</taxon>
        <taxon>Acetobacterales</taxon>
        <taxon>Acetobacteraceae</taxon>
        <taxon>Acetobacter</taxon>
    </lineage>
</organism>
<proteinExistence type="predicted"/>
<comment type="caution">
    <text evidence="1">The sequence shown here is derived from an EMBL/GenBank/DDBJ whole genome shotgun (WGS) entry which is preliminary data.</text>
</comment>
<dbReference type="EMBL" id="JAFVMG010000016">
    <property type="protein sequence ID" value="MBO1329260.1"/>
    <property type="molecule type" value="Genomic_DNA"/>
</dbReference>
<sequence length="184" mass="19816">MADSFSQMLFVGGQACAPGPELAHELACFRPGGFAPPASLEPEARALLARLDQALHPLPEATLRARLRNLAEIVNAGVANPLPGAALDMRCAALWVACAPLPAVVWEGAVEREALRAFRFFPSVAELTAFLQARSAPARCLVARLGLLLADMERRARAHQRQARREAAWHAARPGLLNSSEKRA</sequence>
<protein>
    <submittedName>
        <fullName evidence="1">Uncharacterized protein</fullName>
    </submittedName>
</protein>
<gene>
    <name evidence="1" type="ORF">J2D75_12345</name>
</gene>
<dbReference type="Proteomes" id="UP000664399">
    <property type="component" value="Unassembled WGS sequence"/>
</dbReference>
<accession>A0ABS3LPF1</accession>
<keyword evidence="2" id="KW-1185">Reference proteome</keyword>